<dbReference type="EMBL" id="AP011115">
    <property type="protein sequence ID" value="BAH53625.1"/>
    <property type="molecule type" value="Genomic_DNA"/>
</dbReference>
<dbReference type="Proteomes" id="UP000002212">
    <property type="component" value="Chromosome"/>
</dbReference>
<protein>
    <recommendedName>
        <fullName evidence="3">DUF3263 domain-containing protein</fullName>
    </recommendedName>
</protein>
<dbReference type="HOGENOM" id="CLU_182223_0_0_11"/>
<dbReference type="STRING" id="632772.ROP_53780"/>
<evidence type="ECO:0008006" key="3">
    <source>
        <dbReference type="Google" id="ProtNLM"/>
    </source>
</evidence>
<sequence>MNAEERAMLELARIWAPYGGARPGDILVEFGISPAMFYARITRLLRTIAIRNMPLAERHLIQENAARYSVSPVSM</sequence>
<dbReference type="PATRIC" id="fig|632772.20.peg.5612"/>
<evidence type="ECO:0000313" key="1">
    <source>
        <dbReference type="EMBL" id="BAH53625.1"/>
    </source>
</evidence>
<accession>C1AVD5</accession>
<dbReference type="AlphaFoldDB" id="C1AVD5"/>
<organism evidence="1 2">
    <name type="scientific">Rhodococcus opacus (strain B4)</name>
    <dbReference type="NCBI Taxonomy" id="632772"/>
    <lineage>
        <taxon>Bacteria</taxon>
        <taxon>Bacillati</taxon>
        <taxon>Actinomycetota</taxon>
        <taxon>Actinomycetes</taxon>
        <taxon>Mycobacteriales</taxon>
        <taxon>Nocardiaceae</taxon>
        <taxon>Rhodococcus</taxon>
    </lineage>
</organism>
<dbReference type="RefSeq" id="WP_015889126.1">
    <property type="nucleotide sequence ID" value="NC_012522.1"/>
</dbReference>
<dbReference type="Pfam" id="PF11662">
    <property type="entry name" value="DUF3263"/>
    <property type="match status" value="1"/>
</dbReference>
<dbReference type="KEGG" id="rop:ROP_53780"/>
<name>C1AVD5_RHOOB</name>
<dbReference type="OrthoDB" id="4470769at2"/>
<gene>
    <name evidence="1" type="ordered locus">ROP_53780</name>
</gene>
<evidence type="ECO:0000313" key="2">
    <source>
        <dbReference type="Proteomes" id="UP000002212"/>
    </source>
</evidence>
<reference evidence="1 2" key="1">
    <citation type="submission" date="2009-03" db="EMBL/GenBank/DDBJ databases">
        <title>Comparison of the complete genome sequences of Rhodococcus erythropolis PR4 and Rhodococcus opacus B4.</title>
        <authorList>
            <person name="Takarada H."/>
            <person name="Sekine M."/>
            <person name="Hosoyama A."/>
            <person name="Yamada R."/>
            <person name="Fujisawa T."/>
            <person name="Omata S."/>
            <person name="Shimizu A."/>
            <person name="Tsukatani N."/>
            <person name="Tanikawa S."/>
            <person name="Fujita N."/>
            <person name="Harayama S."/>
        </authorList>
    </citation>
    <scope>NUCLEOTIDE SEQUENCE [LARGE SCALE GENOMIC DNA]</scope>
    <source>
        <strain evidence="1 2">B4</strain>
    </source>
</reference>
<proteinExistence type="predicted"/>
<dbReference type="InterPro" id="IPR021678">
    <property type="entry name" value="DUF3263"/>
</dbReference>